<evidence type="ECO:0000256" key="2">
    <source>
        <dbReference type="ARBA" id="ARBA00008351"/>
    </source>
</evidence>
<dbReference type="Proteomes" id="UP000180057">
    <property type="component" value="Unassembled WGS sequence"/>
</dbReference>
<dbReference type="EMBL" id="MLQS01000001">
    <property type="protein sequence ID" value="OIJ21249.1"/>
    <property type="molecule type" value="Genomic_DNA"/>
</dbReference>
<evidence type="ECO:0000256" key="1">
    <source>
        <dbReference type="ARBA" id="ARBA00002247"/>
    </source>
</evidence>
<comment type="function">
    <text evidence="1 4">May protect the nitrogenase Fe-Mo protein from oxidative damage.</text>
</comment>
<sequence length="102" mass="12243">MNIEQLHDAEDFFRFYKVPFDPKVVRVTRLHILKRFRQYLEQESLVEIVCESDADTWNKQRELFKKAYEDFVTSSPLVEKVFPVFQQQSAFFSLDMLKKGDS</sequence>
<dbReference type="HAMAP" id="MF_00529">
    <property type="entry name" value="NifW"/>
    <property type="match status" value="1"/>
</dbReference>
<dbReference type="GO" id="GO:0009399">
    <property type="term" value="P:nitrogen fixation"/>
    <property type="evidence" value="ECO:0007669"/>
    <property type="project" value="UniProtKB-UniRule"/>
</dbReference>
<evidence type="ECO:0000313" key="6">
    <source>
        <dbReference type="Proteomes" id="UP000180057"/>
    </source>
</evidence>
<dbReference type="Pfam" id="PF03206">
    <property type="entry name" value="NifW"/>
    <property type="match status" value="1"/>
</dbReference>
<gene>
    <name evidence="4" type="primary">nifW</name>
    <name evidence="5" type="ORF">BKP45_00240</name>
</gene>
<reference evidence="5 6" key="1">
    <citation type="submission" date="2016-10" db="EMBL/GenBank/DDBJ databases">
        <title>Draft genome sequences of four alkaliphilic bacteria belonging to the Anaerobacillus genus.</title>
        <authorList>
            <person name="Bassil N.M."/>
            <person name="Lloyd J.R."/>
        </authorList>
    </citation>
    <scope>NUCLEOTIDE SEQUENCE [LARGE SCALE GENOMIC DNA]</scope>
    <source>
        <strain evidence="5 6">DSM 22531</strain>
    </source>
</reference>
<comment type="caution">
    <text evidence="5">The sequence shown here is derived from an EMBL/GenBank/DDBJ whole genome shotgun (WGS) entry which is preliminary data.</text>
</comment>
<keyword evidence="6" id="KW-1185">Reference proteome</keyword>
<name>A0A1S2M965_9BACI</name>
<accession>A0A1S2M965</accession>
<evidence type="ECO:0000256" key="3">
    <source>
        <dbReference type="ARBA" id="ARBA00023231"/>
    </source>
</evidence>
<evidence type="ECO:0000313" key="5">
    <source>
        <dbReference type="EMBL" id="OIJ21249.1"/>
    </source>
</evidence>
<evidence type="ECO:0000256" key="4">
    <source>
        <dbReference type="HAMAP-Rule" id="MF_00529"/>
    </source>
</evidence>
<dbReference type="InterPro" id="IPR004893">
    <property type="entry name" value="NifW"/>
</dbReference>
<keyword evidence="3 4" id="KW-0535">Nitrogen fixation</keyword>
<organism evidence="5 6">
    <name type="scientific">Anaerobacillus alkalidiazotrophicus</name>
    <dbReference type="NCBI Taxonomy" id="472963"/>
    <lineage>
        <taxon>Bacteria</taxon>
        <taxon>Bacillati</taxon>
        <taxon>Bacillota</taxon>
        <taxon>Bacilli</taxon>
        <taxon>Bacillales</taxon>
        <taxon>Bacillaceae</taxon>
        <taxon>Anaerobacillus</taxon>
    </lineage>
</organism>
<comment type="similarity">
    <text evidence="2 4">Belongs to the NifW family.</text>
</comment>
<dbReference type="RefSeq" id="WP_071387869.1">
    <property type="nucleotide sequence ID" value="NZ_MLQS01000001.1"/>
</dbReference>
<proteinExistence type="inferred from homology"/>
<dbReference type="OrthoDB" id="9811868at2"/>
<protein>
    <recommendedName>
        <fullName evidence="4">Nitrogenase-stabilizing/protective protein NifW</fullName>
    </recommendedName>
</protein>
<dbReference type="AlphaFoldDB" id="A0A1S2M965"/>
<comment type="subunit">
    <text evidence="4">Homotrimer; associates with NifD.</text>
</comment>
<dbReference type="PIRSF" id="PIRSF005790">
    <property type="entry name" value="NifW"/>
    <property type="match status" value="1"/>
</dbReference>
<dbReference type="STRING" id="472963.BKP45_00240"/>